<organism evidence="1 2">
    <name type="scientific">Achromobacter pestifer</name>
    <dbReference type="NCBI Taxonomy" id="1353889"/>
    <lineage>
        <taxon>Bacteria</taxon>
        <taxon>Pseudomonadati</taxon>
        <taxon>Pseudomonadota</taxon>
        <taxon>Betaproteobacteria</taxon>
        <taxon>Burkholderiales</taxon>
        <taxon>Alcaligenaceae</taxon>
        <taxon>Achromobacter</taxon>
    </lineage>
</organism>
<sequence>MTGLCLSATSAGLAAPWGRGWRTLAMARTLRLLLAGALAVAAVGWRNVAAGQDLATEGGKAGTTGRTTPGVTALEALRFPAGSQRGLLAESIWLHGIPARVLIFDTPLTTPELIRHLSAQQPALADLNVLSGQAILSGQVGQERWVVQMEGLGARRTAGSVSAVSLLAAPDSPSPAWLPLGARLRLDIAVMEDGVRVSESIWQYALPPGQLAPLLEERLSQHGWRRMPASEESAPWWVRPGARMRLSLVPLEGGSGLLVSGRTP</sequence>
<dbReference type="Proteomes" id="UP000500970">
    <property type="component" value="Chromosome"/>
</dbReference>
<reference evidence="1 2" key="1">
    <citation type="submission" date="2020-05" db="EMBL/GenBank/DDBJ databases">
        <title>FDA dAtabase for Regulatory Grade micrObial Sequences (FDA-ARGOS): Supporting development and validation of Infectious Disease Dx tests.</title>
        <authorList>
            <person name="Sproer C."/>
            <person name="Gronow S."/>
            <person name="Severitt S."/>
            <person name="Schroder I."/>
            <person name="Tallon L."/>
            <person name="Sadzewicz L."/>
            <person name="Zhao X."/>
            <person name="Vavikolanu K."/>
            <person name="Mehta A."/>
            <person name="Aluvathingal J."/>
            <person name="Nadendla S."/>
            <person name="Myers T."/>
            <person name="Yan Y."/>
            <person name="Sichtig H."/>
        </authorList>
    </citation>
    <scope>NUCLEOTIDE SEQUENCE [LARGE SCALE GENOMIC DNA]</scope>
    <source>
        <strain evidence="1 2">FDAARGOS_790</strain>
    </source>
</reference>
<proteinExistence type="predicted"/>
<gene>
    <name evidence="1" type="ORF">FOC84_01890</name>
</gene>
<dbReference type="EMBL" id="CP053985">
    <property type="protein sequence ID" value="QKH33755.1"/>
    <property type="molecule type" value="Genomic_DNA"/>
</dbReference>
<evidence type="ECO:0000313" key="2">
    <source>
        <dbReference type="Proteomes" id="UP000500970"/>
    </source>
</evidence>
<name>A0A7D4DUJ1_9BURK</name>
<evidence type="ECO:0000313" key="1">
    <source>
        <dbReference type="EMBL" id="QKH33755.1"/>
    </source>
</evidence>
<dbReference type="AlphaFoldDB" id="A0A7D4DUJ1"/>
<keyword evidence="2" id="KW-1185">Reference proteome</keyword>
<accession>A0A7D4DUJ1</accession>
<protein>
    <submittedName>
        <fullName evidence="1">Uncharacterized protein</fullName>
    </submittedName>
</protein>
<dbReference type="KEGG" id="apes:FOC84_01890"/>